<dbReference type="RefSeq" id="WP_119133481.1">
    <property type="nucleotide sequence ID" value="NZ_QXXQ01000002.1"/>
</dbReference>
<sequence length="426" mass="47438">MPFDVSRGAPRRIAIVGGGISGLASAWLLARHHQVTLFEAEPRLGGHARTVTAGQNRDQPVDTGFIVFNHVNYPHLTGLFRDLDVPVIKSDMSFGLSLENGRVEYALRSANALFGQRRNLADPGFYGMIRDILRFNANAQDVLQKTPEASIAELVAQMGLGARFRDHYLFPFCAAIWSTPETDIGTFPARALLRFMQNHGLTSHKGHHQWWTVEGGSISYVSRLTAALMQLNVDLRSGAAVRAISRHEGGVRLRAHGGLDESFDHVILATHSDQALALLSDADPDERSDLSAIRFQPNRGVLHGDTRVMPKRRRCWSSWVSHSQPQGGVGVSYWMNRLQNIPDNCPLFVSLNPAQEIDPRLIYDENTFHHPLFDHAAIKAQDRIAARQGNRNTWFAGAWLRNGFHEDGFASAMRIARRLLPAQVTP</sequence>
<evidence type="ECO:0000313" key="3">
    <source>
        <dbReference type="EMBL" id="RID92823.1"/>
    </source>
</evidence>
<feature type="domain" description="Amine oxidase" evidence="2">
    <location>
        <begin position="20"/>
        <end position="276"/>
    </location>
</feature>
<reference evidence="3 4" key="1">
    <citation type="submission" date="2018-09" db="EMBL/GenBank/DDBJ databases">
        <title>Gemmobacter lutimaris sp. nov., a marine bacterium isolated from tidal flat.</title>
        <authorList>
            <person name="Lee D.W."/>
            <person name="Yoo Y."/>
            <person name="Kim J.-J."/>
            <person name="Kim B.S."/>
        </authorList>
    </citation>
    <scope>NUCLEOTIDE SEQUENCE [LARGE SCALE GENOMIC DNA]</scope>
    <source>
        <strain evidence="3 4">YJ-T1-11</strain>
    </source>
</reference>
<proteinExistence type="predicted"/>
<dbReference type="Gene3D" id="3.50.50.60">
    <property type="entry name" value="FAD/NAD(P)-binding domain"/>
    <property type="match status" value="1"/>
</dbReference>
<dbReference type="Proteomes" id="UP000266649">
    <property type="component" value="Unassembled WGS sequence"/>
</dbReference>
<dbReference type="Pfam" id="PF01593">
    <property type="entry name" value="Amino_oxidase"/>
    <property type="match status" value="1"/>
</dbReference>
<dbReference type="GO" id="GO:0016491">
    <property type="term" value="F:oxidoreductase activity"/>
    <property type="evidence" value="ECO:0007669"/>
    <property type="project" value="InterPro"/>
</dbReference>
<dbReference type="OrthoDB" id="20837at2"/>
<gene>
    <name evidence="3" type="ORF">D2N39_03880</name>
</gene>
<dbReference type="EMBL" id="QXXQ01000002">
    <property type="protein sequence ID" value="RID92823.1"/>
    <property type="molecule type" value="Genomic_DNA"/>
</dbReference>
<keyword evidence="1" id="KW-0812">Transmembrane</keyword>
<dbReference type="PANTHER" id="PTHR42923:SF17">
    <property type="entry name" value="AMINE OXIDASE DOMAIN-CONTAINING PROTEIN"/>
    <property type="match status" value="1"/>
</dbReference>
<evidence type="ECO:0000313" key="4">
    <source>
        <dbReference type="Proteomes" id="UP000266649"/>
    </source>
</evidence>
<evidence type="ECO:0000259" key="2">
    <source>
        <dbReference type="Pfam" id="PF01593"/>
    </source>
</evidence>
<dbReference type="SUPFAM" id="SSF51905">
    <property type="entry name" value="FAD/NAD(P)-binding domain"/>
    <property type="match status" value="1"/>
</dbReference>
<keyword evidence="1" id="KW-0472">Membrane</keyword>
<name>A0A398BZU5_9RHOB</name>
<comment type="caution">
    <text evidence="3">The sequence shown here is derived from an EMBL/GenBank/DDBJ whole genome shotgun (WGS) entry which is preliminary data.</text>
</comment>
<dbReference type="InterPro" id="IPR050464">
    <property type="entry name" value="Zeta_carotene_desat/Oxidored"/>
</dbReference>
<keyword evidence="4" id="KW-1185">Reference proteome</keyword>
<accession>A0A398BZU5</accession>
<dbReference type="InterPro" id="IPR002937">
    <property type="entry name" value="Amino_oxidase"/>
</dbReference>
<protein>
    <submittedName>
        <fullName evidence="3">FAD-dependent oxidoreductase</fullName>
    </submittedName>
</protein>
<organism evidence="3 4">
    <name type="scientific">Gemmobacter lutimaris</name>
    <dbReference type="NCBI Taxonomy" id="2306023"/>
    <lineage>
        <taxon>Bacteria</taxon>
        <taxon>Pseudomonadati</taxon>
        <taxon>Pseudomonadota</taxon>
        <taxon>Alphaproteobacteria</taxon>
        <taxon>Rhodobacterales</taxon>
        <taxon>Paracoccaceae</taxon>
        <taxon>Gemmobacter</taxon>
    </lineage>
</organism>
<feature type="transmembrane region" description="Helical" evidence="1">
    <location>
        <begin position="12"/>
        <end position="30"/>
    </location>
</feature>
<dbReference type="AlphaFoldDB" id="A0A398BZU5"/>
<dbReference type="PANTHER" id="PTHR42923">
    <property type="entry name" value="PROTOPORPHYRINOGEN OXIDASE"/>
    <property type="match status" value="1"/>
</dbReference>
<evidence type="ECO:0000256" key="1">
    <source>
        <dbReference type="SAM" id="Phobius"/>
    </source>
</evidence>
<dbReference type="InterPro" id="IPR036188">
    <property type="entry name" value="FAD/NAD-bd_sf"/>
</dbReference>
<keyword evidence="1" id="KW-1133">Transmembrane helix</keyword>